<evidence type="ECO:0000256" key="4">
    <source>
        <dbReference type="ARBA" id="ARBA00022884"/>
    </source>
</evidence>
<evidence type="ECO:0000256" key="1">
    <source>
        <dbReference type="ARBA" id="ARBA00022603"/>
    </source>
</evidence>
<dbReference type="PANTHER" id="PTHR22807">
    <property type="entry name" value="NOP2 YEAST -RELATED NOL1/NOP2/FMU SUN DOMAIN-CONTAINING"/>
    <property type="match status" value="1"/>
</dbReference>
<dbReference type="PANTHER" id="PTHR22807:SF61">
    <property type="entry name" value="NOL1_NOP2_SUN FAMILY PROTEIN _ ANTITERMINATION NUSB DOMAIN-CONTAINING PROTEIN"/>
    <property type="match status" value="1"/>
</dbReference>
<dbReference type="Gene3D" id="3.40.50.150">
    <property type="entry name" value="Vaccinia Virus protein VP39"/>
    <property type="match status" value="1"/>
</dbReference>
<keyword evidence="5" id="KW-0175">Coiled coil</keyword>
<dbReference type="AlphaFoldDB" id="A0A3B0R1A7"/>
<name>A0A3B0R1A7_9ZZZZ</name>
<dbReference type="GO" id="GO:0008173">
    <property type="term" value="F:RNA methyltransferase activity"/>
    <property type="evidence" value="ECO:0007669"/>
    <property type="project" value="InterPro"/>
</dbReference>
<feature type="coiled-coil region" evidence="5">
    <location>
        <begin position="271"/>
        <end position="298"/>
    </location>
</feature>
<protein>
    <submittedName>
        <fullName evidence="7">16S rRNA (Cytosine(967)-C(5))-methyltransferase</fullName>
        <ecNumber evidence="7">2.1.1.176</ecNumber>
    </submittedName>
</protein>
<dbReference type="Pfam" id="PF01189">
    <property type="entry name" value="Methyltr_RsmB-F"/>
    <property type="match status" value="1"/>
</dbReference>
<feature type="domain" description="SAM-dependent MTase RsmB/NOP-type" evidence="6">
    <location>
        <begin position="141"/>
        <end position="433"/>
    </location>
</feature>
<dbReference type="Gene3D" id="1.10.940.10">
    <property type="entry name" value="NusB-like"/>
    <property type="match status" value="1"/>
</dbReference>
<dbReference type="GO" id="GO:0003723">
    <property type="term" value="F:RNA binding"/>
    <property type="evidence" value="ECO:0007669"/>
    <property type="project" value="UniProtKB-KW"/>
</dbReference>
<dbReference type="InterPro" id="IPR049560">
    <property type="entry name" value="MeTrfase_RsmB-F_NOP2_cat"/>
</dbReference>
<keyword evidence="2 7" id="KW-0808">Transferase</keyword>
<dbReference type="PROSITE" id="PS51686">
    <property type="entry name" value="SAM_MT_RSMB_NOP"/>
    <property type="match status" value="1"/>
</dbReference>
<dbReference type="InterPro" id="IPR029063">
    <property type="entry name" value="SAM-dependent_MTases_sf"/>
</dbReference>
<sequence>MANDLTARWAALGFLEKMLDDHLPLDQAFDQICRQYGEKLSGQDRGFVRHLGTTCLRHLGQLDAMINHCTTRKLTGKQKNIRNILRLGITQLLYMAVPAHAAVNSAVKMTDKQKNTSERHTKGMVNAILRRIDREKEKFSTKFPPTLNLPKWLKENWAARFGAEDVEKIAATLLDEPPLDFSLKPDCDGQEWAEKLGGTLLPAGSVRVEKAGLVQNLTGYEEGKWWVQDVAASLPVKLLGASSGDHVLELCAAPGGKVAQSAAKGCRVTAVDQSARRLRRLQENMDRLNLTCDVVTSDAAAYKPEQDFPFILLDAPCSSTGTLRRHPDVSRARGPKDIAALAEIQARLLEAAVAMMPVGGILIYCVCSMQAEEGPDQIKALLDRHRTVKRKEISGAECIGFEKSVLDNGDVQTLPHHMAGGMDGFFISRLIKIS</sequence>
<dbReference type="Pfam" id="PF01029">
    <property type="entry name" value="NusB"/>
    <property type="match status" value="1"/>
</dbReference>
<dbReference type="PRINTS" id="PR02008">
    <property type="entry name" value="RCMTFAMILY"/>
</dbReference>
<keyword evidence="4" id="KW-0694">RNA-binding</keyword>
<organism evidence="7">
    <name type="scientific">hydrothermal vent metagenome</name>
    <dbReference type="NCBI Taxonomy" id="652676"/>
    <lineage>
        <taxon>unclassified sequences</taxon>
        <taxon>metagenomes</taxon>
        <taxon>ecological metagenomes</taxon>
    </lineage>
</organism>
<dbReference type="InterPro" id="IPR023267">
    <property type="entry name" value="RCMT"/>
</dbReference>
<reference evidence="7" key="1">
    <citation type="submission" date="2018-06" db="EMBL/GenBank/DDBJ databases">
        <authorList>
            <person name="Zhirakovskaya E."/>
        </authorList>
    </citation>
    <scope>NUCLEOTIDE SEQUENCE</scope>
</reference>
<keyword evidence="1 7" id="KW-0489">Methyltransferase</keyword>
<dbReference type="SUPFAM" id="SSF53335">
    <property type="entry name" value="S-adenosyl-L-methionine-dependent methyltransferases"/>
    <property type="match status" value="1"/>
</dbReference>
<accession>A0A3B0R1A7</accession>
<dbReference type="GO" id="GO:0006355">
    <property type="term" value="P:regulation of DNA-templated transcription"/>
    <property type="evidence" value="ECO:0007669"/>
    <property type="project" value="InterPro"/>
</dbReference>
<dbReference type="EC" id="2.1.1.176" evidence="7"/>
<gene>
    <name evidence="7" type="ORF">MNBD_ALPHA02-2450</name>
</gene>
<evidence type="ECO:0000256" key="5">
    <source>
        <dbReference type="SAM" id="Coils"/>
    </source>
</evidence>
<keyword evidence="3" id="KW-0949">S-adenosyl-L-methionine</keyword>
<dbReference type="CDD" id="cd02440">
    <property type="entry name" value="AdoMet_MTases"/>
    <property type="match status" value="1"/>
</dbReference>
<dbReference type="InterPro" id="IPR035926">
    <property type="entry name" value="NusB-like_sf"/>
</dbReference>
<proteinExistence type="predicted"/>
<dbReference type="GO" id="GO:0001510">
    <property type="term" value="P:RNA methylation"/>
    <property type="evidence" value="ECO:0007669"/>
    <property type="project" value="InterPro"/>
</dbReference>
<evidence type="ECO:0000313" key="7">
    <source>
        <dbReference type="EMBL" id="VAV87274.1"/>
    </source>
</evidence>
<dbReference type="EMBL" id="UOED01000024">
    <property type="protein sequence ID" value="VAV87274.1"/>
    <property type="molecule type" value="Genomic_DNA"/>
</dbReference>
<evidence type="ECO:0000256" key="3">
    <source>
        <dbReference type="ARBA" id="ARBA00022691"/>
    </source>
</evidence>
<evidence type="ECO:0000256" key="2">
    <source>
        <dbReference type="ARBA" id="ARBA00022679"/>
    </source>
</evidence>
<dbReference type="InterPro" id="IPR006027">
    <property type="entry name" value="NusB_RsmB_TIM44"/>
</dbReference>
<evidence type="ECO:0000259" key="6">
    <source>
        <dbReference type="PROSITE" id="PS51686"/>
    </source>
</evidence>
<dbReference type="SUPFAM" id="SSF48013">
    <property type="entry name" value="NusB-like"/>
    <property type="match status" value="1"/>
</dbReference>
<dbReference type="InterPro" id="IPR001678">
    <property type="entry name" value="MeTrfase_RsmB-F_NOP2_dom"/>
</dbReference>